<gene>
    <name evidence="6" type="ORF">GCM10009096_16830</name>
</gene>
<feature type="signal peptide" evidence="4">
    <location>
        <begin position="1"/>
        <end position="21"/>
    </location>
</feature>
<evidence type="ECO:0000256" key="2">
    <source>
        <dbReference type="ARBA" id="ARBA00023110"/>
    </source>
</evidence>
<evidence type="ECO:0000256" key="4">
    <source>
        <dbReference type="SAM" id="SignalP"/>
    </source>
</evidence>
<dbReference type="Proteomes" id="UP001500713">
    <property type="component" value="Unassembled WGS sequence"/>
</dbReference>
<dbReference type="Gene3D" id="2.40.100.10">
    <property type="entry name" value="Cyclophilin-like"/>
    <property type="match status" value="1"/>
</dbReference>
<protein>
    <recommendedName>
        <fullName evidence="1">peptidylprolyl isomerase</fullName>
        <ecNumber evidence="1">5.2.1.8</ecNumber>
    </recommendedName>
</protein>
<dbReference type="InterPro" id="IPR044665">
    <property type="entry name" value="E_coli_cyclophilin_A-like"/>
</dbReference>
<evidence type="ECO:0000313" key="7">
    <source>
        <dbReference type="Proteomes" id="UP001500713"/>
    </source>
</evidence>
<evidence type="ECO:0000256" key="3">
    <source>
        <dbReference type="ARBA" id="ARBA00023235"/>
    </source>
</evidence>
<proteinExistence type="predicted"/>
<feature type="domain" description="PPIase cyclophilin-type" evidence="5">
    <location>
        <begin position="83"/>
        <end position="304"/>
    </location>
</feature>
<reference evidence="7" key="1">
    <citation type="journal article" date="2019" name="Int. J. Syst. Evol. Microbiol.">
        <title>The Global Catalogue of Microorganisms (GCM) 10K type strain sequencing project: providing services to taxonomists for standard genome sequencing and annotation.</title>
        <authorList>
            <consortium name="The Broad Institute Genomics Platform"/>
            <consortium name="The Broad Institute Genome Sequencing Center for Infectious Disease"/>
            <person name="Wu L."/>
            <person name="Ma J."/>
        </authorList>
    </citation>
    <scope>NUCLEOTIDE SEQUENCE [LARGE SCALE GENOMIC DNA]</scope>
    <source>
        <strain evidence="7">JCM 14162</strain>
    </source>
</reference>
<dbReference type="GO" id="GO:0016853">
    <property type="term" value="F:isomerase activity"/>
    <property type="evidence" value="ECO:0007669"/>
    <property type="project" value="UniProtKB-KW"/>
</dbReference>
<dbReference type="InterPro" id="IPR029000">
    <property type="entry name" value="Cyclophilin-like_dom_sf"/>
</dbReference>
<keyword evidence="4" id="KW-0732">Signal</keyword>
<dbReference type="SUPFAM" id="SSF50891">
    <property type="entry name" value="Cyclophilin-like"/>
    <property type="match status" value="1"/>
</dbReference>
<name>A0ABP3KBL5_9SPHN</name>
<organism evidence="6 7">
    <name type="scientific">Parasphingorhabdus litoris</name>
    <dbReference type="NCBI Taxonomy" id="394733"/>
    <lineage>
        <taxon>Bacteria</taxon>
        <taxon>Pseudomonadati</taxon>
        <taxon>Pseudomonadota</taxon>
        <taxon>Alphaproteobacteria</taxon>
        <taxon>Sphingomonadales</taxon>
        <taxon>Sphingomonadaceae</taxon>
        <taxon>Parasphingorhabdus</taxon>
    </lineage>
</organism>
<dbReference type="EMBL" id="BAAAEM010000002">
    <property type="protein sequence ID" value="GAA0475760.1"/>
    <property type="molecule type" value="Genomic_DNA"/>
</dbReference>
<dbReference type="InterPro" id="IPR002130">
    <property type="entry name" value="Cyclophilin-type_PPIase_dom"/>
</dbReference>
<dbReference type="PANTHER" id="PTHR43246">
    <property type="entry name" value="PEPTIDYL-PROLYL CIS-TRANS ISOMERASE CYP38, CHLOROPLASTIC"/>
    <property type="match status" value="1"/>
</dbReference>
<accession>A0ABP3KBL5</accession>
<evidence type="ECO:0000259" key="5">
    <source>
        <dbReference type="Pfam" id="PF00160"/>
    </source>
</evidence>
<comment type="caution">
    <text evidence="6">The sequence shown here is derived from an EMBL/GenBank/DDBJ whole genome shotgun (WGS) entry which is preliminary data.</text>
</comment>
<keyword evidence="7" id="KW-1185">Reference proteome</keyword>
<evidence type="ECO:0000256" key="1">
    <source>
        <dbReference type="ARBA" id="ARBA00013194"/>
    </source>
</evidence>
<feature type="chain" id="PRO_5046653654" description="peptidylprolyl isomerase" evidence="4">
    <location>
        <begin position="22"/>
        <end position="366"/>
    </location>
</feature>
<dbReference type="EC" id="5.2.1.8" evidence="1"/>
<dbReference type="RefSeq" id="WP_229954971.1">
    <property type="nucleotide sequence ID" value="NZ_BAAAEM010000002.1"/>
</dbReference>
<evidence type="ECO:0000313" key="6">
    <source>
        <dbReference type="EMBL" id="GAA0475760.1"/>
    </source>
</evidence>
<keyword evidence="2" id="KW-0697">Rotamase</keyword>
<dbReference type="Pfam" id="PF00160">
    <property type="entry name" value="Pro_isomerase"/>
    <property type="match status" value="1"/>
</dbReference>
<sequence length="366" mass="39860">MIKFPLIASLVALMAASSLSAQENEKKEYPSPNAIVDAAPASDWQAISANDLLVMDLPPDAKGEARRVVIQLMPPPFSQGWIGNIRKLAAAKFWDGTSINRVQDNYVVQWGDAGYDNPESGEVEQKALPEGLVEVPESEYEITVEQYLNFDEANGSAGDAAMAAADAMAVAGQVAQAMAQMEAEEKMRAADPDYRKWEERDPYSEYAQFLDGWPMANAGDQDDGVLWPIHCYGAVGVGRNLSPNTGTGAELYTVIGHAPRHLDRNIAVVGRIVEGIEHLSSLPRGKGQLGFYADPKKRVPIQSIRLGTALPDAEQPRFKYLDTASKSFARYADARANRRDPFFIKPAGGADICNIPVPVRRVKAGE</sequence>
<keyword evidence="3 6" id="KW-0413">Isomerase</keyword>